<comment type="caution">
    <text evidence="1">The sequence shown here is derived from an EMBL/GenBank/DDBJ whole genome shotgun (WGS) entry which is preliminary data.</text>
</comment>
<evidence type="ECO:0000313" key="2">
    <source>
        <dbReference type="Proteomes" id="UP000704712"/>
    </source>
</evidence>
<evidence type="ECO:0000313" key="1">
    <source>
        <dbReference type="EMBL" id="KAF4137382.1"/>
    </source>
</evidence>
<dbReference type="AlphaFoldDB" id="A0A8S9UD26"/>
<organism evidence="1 2">
    <name type="scientific">Phytophthora infestans</name>
    <name type="common">Potato late blight agent</name>
    <name type="synonym">Botrytis infestans</name>
    <dbReference type="NCBI Taxonomy" id="4787"/>
    <lineage>
        <taxon>Eukaryota</taxon>
        <taxon>Sar</taxon>
        <taxon>Stramenopiles</taxon>
        <taxon>Oomycota</taxon>
        <taxon>Peronosporomycetes</taxon>
        <taxon>Peronosporales</taxon>
        <taxon>Peronosporaceae</taxon>
        <taxon>Phytophthora</taxon>
    </lineage>
</organism>
<proteinExistence type="predicted"/>
<protein>
    <submittedName>
        <fullName evidence="1">Uncharacterized protein</fullName>
    </submittedName>
</protein>
<name>A0A8S9UD26_PHYIN</name>
<gene>
    <name evidence="1" type="ORF">GN958_ATG13439</name>
</gene>
<sequence>MEATIDESKAVAWAMKVGLLERSMLCPQCAQPMRLKARERYWRCCRKTRHADGKQERFTIFVNSWFSKMKLSFPGVTADVCVVHANTSAPSCAHGQDQREYMWWSWVFSTRASPGEFRCWLVQAVQRHLQQEE</sequence>
<reference evidence="1" key="1">
    <citation type="submission" date="2020-03" db="EMBL/GenBank/DDBJ databases">
        <title>Hybrid Assembly of Korean Phytophthora infestans isolates.</title>
        <authorList>
            <person name="Prokchorchik M."/>
            <person name="Lee Y."/>
            <person name="Seo J."/>
            <person name="Cho J.-H."/>
            <person name="Park Y.-E."/>
            <person name="Jang D.-C."/>
            <person name="Im J.-S."/>
            <person name="Choi J.-G."/>
            <person name="Park H.-J."/>
            <person name="Lee G.-B."/>
            <person name="Lee Y.-G."/>
            <person name="Hong S.-Y."/>
            <person name="Cho K."/>
            <person name="Sohn K.H."/>
        </authorList>
    </citation>
    <scope>NUCLEOTIDE SEQUENCE</scope>
    <source>
        <strain evidence="1">KR_2_A2</strain>
    </source>
</reference>
<accession>A0A8S9UD26</accession>
<dbReference type="EMBL" id="JAACNO010001828">
    <property type="protein sequence ID" value="KAF4137382.1"/>
    <property type="molecule type" value="Genomic_DNA"/>
</dbReference>
<dbReference type="Proteomes" id="UP000704712">
    <property type="component" value="Unassembled WGS sequence"/>
</dbReference>